<dbReference type="Pfam" id="PF00931">
    <property type="entry name" value="NB-ARC"/>
    <property type="match status" value="1"/>
</dbReference>
<evidence type="ECO:0000313" key="4">
    <source>
        <dbReference type="Proteomes" id="UP000504637"/>
    </source>
</evidence>
<dbReference type="GeneID" id="54364447"/>
<keyword evidence="1" id="KW-0040">ANK repeat</keyword>
<feature type="repeat" description="ANK" evidence="1">
    <location>
        <begin position="659"/>
        <end position="691"/>
    </location>
</feature>
<feature type="compositionally biased region" description="Acidic residues" evidence="2">
    <location>
        <begin position="689"/>
        <end position="707"/>
    </location>
</feature>
<evidence type="ECO:0000256" key="2">
    <source>
        <dbReference type="SAM" id="MobiDB-lite"/>
    </source>
</evidence>
<reference evidence="5" key="2">
    <citation type="submission" date="2020-04" db="EMBL/GenBank/DDBJ databases">
        <authorList>
            <consortium name="NCBI Genome Project"/>
        </authorList>
    </citation>
    <scope>NUCLEOTIDE SEQUENCE</scope>
    <source>
        <strain evidence="5">CBS 342.82</strain>
    </source>
</reference>
<gene>
    <name evidence="5" type="ORF">K489DRAFT_390952</name>
</gene>
<sequence length="716" mass="79274">MANAQSSHITFGDSSHSVQVGVNNGPIHMTTARSVTPVEPSSNVPFRRDPDFVARAEVTAQIASALAAPAARLALVGLGGVGKSQIAIEYCHHVRQTSPDTWVLWIHASNAGRYEQSVRDVAELVRIPGRSEPKADMPTLFRNWLRERATRKWLIVLDNADEVDFLVERTDRKASLLELLPVHDQGAVLITSRSMSAAARLVERSAIVPVMPMNKEQATALLEKKLGRGKDNRALAAALDYMPLAMTQAAAYIQQRGMRSSIAKYLEKLQKSDRLKKSVLDEDAGDLRRDPEAKNAIILTWQISFEHIRKVRHSAADLLSLMCFCDRQAIPSVLLQVSDKDERRDSIARERADDGESTSGSGSEDSSQAEEEFDKDVAILEGFAFVSSTIDSSTFEMHRLVQLATRRWLDSQGEADHWKKVFARSLDDAFPSGAYENWEMCQKLLPHAIAAMSLKMKDRNALLHKASICNRGGLYMREQGLFSRSEEMCECSNNIRQDILGEEDPSTLTSMANLAATYRNQGRWGEAEQLEVRVMETRTRERWSEAEQLQVRVMETRTTVLGPEHPDTLTSTANLAGTYREEGKWGEAEKLEVQLMDKGANVKAQEGEYANALHAASSSGHAEEGHHGNALHAASAEGHAEVVRLLVDKGADVHAQGGRYGTALQAALQKDHVEVVGLLLEKDAEVSLEGDTEWITDDEDEDKEDESIIASRAYQG</sequence>
<dbReference type="Pfam" id="PF12796">
    <property type="entry name" value="Ank_2"/>
    <property type="match status" value="1"/>
</dbReference>
<dbReference type="Proteomes" id="UP000504637">
    <property type="component" value="Unplaced"/>
</dbReference>
<dbReference type="InterPro" id="IPR002182">
    <property type="entry name" value="NB-ARC"/>
</dbReference>
<dbReference type="InterPro" id="IPR027417">
    <property type="entry name" value="P-loop_NTPase"/>
</dbReference>
<evidence type="ECO:0000313" key="5">
    <source>
        <dbReference type="RefSeq" id="XP_033455824.1"/>
    </source>
</evidence>
<dbReference type="Gene3D" id="1.25.40.10">
    <property type="entry name" value="Tetratricopeptide repeat domain"/>
    <property type="match status" value="2"/>
</dbReference>
<organism evidence="5">
    <name type="scientific">Dissoconium aciculare CBS 342.82</name>
    <dbReference type="NCBI Taxonomy" id="1314786"/>
    <lineage>
        <taxon>Eukaryota</taxon>
        <taxon>Fungi</taxon>
        <taxon>Dikarya</taxon>
        <taxon>Ascomycota</taxon>
        <taxon>Pezizomycotina</taxon>
        <taxon>Dothideomycetes</taxon>
        <taxon>Dothideomycetidae</taxon>
        <taxon>Mycosphaerellales</taxon>
        <taxon>Dissoconiaceae</taxon>
        <taxon>Dissoconium</taxon>
    </lineage>
</organism>
<feature type="repeat" description="ANK" evidence="1">
    <location>
        <begin position="626"/>
        <end position="658"/>
    </location>
</feature>
<dbReference type="PROSITE" id="PS50088">
    <property type="entry name" value="ANK_REPEAT"/>
    <property type="match status" value="2"/>
</dbReference>
<evidence type="ECO:0000256" key="1">
    <source>
        <dbReference type="PROSITE-ProRule" id="PRU00023"/>
    </source>
</evidence>
<proteinExistence type="predicted"/>
<dbReference type="Gene3D" id="3.40.50.300">
    <property type="entry name" value="P-loop containing nucleotide triphosphate hydrolases"/>
    <property type="match status" value="1"/>
</dbReference>
<dbReference type="InterPro" id="IPR011990">
    <property type="entry name" value="TPR-like_helical_dom_sf"/>
</dbReference>
<dbReference type="PANTHER" id="PTHR46082">
    <property type="entry name" value="ATP/GTP-BINDING PROTEIN-RELATED"/>
    <property type="match status" value="1"/>
</dbReference>
<dbReference type="PANTHER" id="PTHR46082:SF6">
    <property type="entry name" value="AAA+ ATPASE DOMAIN-CONTAINING PROTEIN-RELATED"/>
    <property type="match status" value="1"/>
</dbReference>
<evidence type="ECO:0000259" key="3">
    <source>
        <dbReference type="Pfam" id="PF00931"/>
    </source>
</evidence>
<feature type="compositionally biased region" description="Low complexity" evidence="2">
    <location>
        <begin position="357"/>
        <end position="366"/>
    </location>
</feature>
<name>A0A6J3LT15_9PEZI</name>
<reference evidence="5" key="3">
    <citation type="submission" date="2025-08" db="UniProtKB">
        <authorList>
            <consortium name="RefSeq"/>
        </authorList>
    </citation>
    <scope>IDENTIFICATION</scope>
    <source>
        <strain evidence="5">CBS 342.82</strain>
    </source>
</reference>
<feature type="region of interest" description="Disordered" evidence="2">
    <location>
        <begin position="689"/>
        <end position="716"/>
    </location>
</feature>
<dbReference type="OrthoDB" id="1658288at2759"/>
<keyword evidence="4" id="KW-1185">Reference proteome</keyword>
<feature type="domain" description="NB-ARC" evidence="3">
    <location>
        <begin position="73"/>
        <end position="230"/>
    </location>
</feature>
<dbReference type="SUPFAM" id="SSF48403">
    <property type="entry name" value="Ankyrin repeat"/>
    <property type="match status" value="1"/>
</dbReference>
<dbReference type="RefSeq" id="XP_033455824.1">
    <property type="nucleotide sequence ID" value="XM_033606647.1"/>
</dbReference>
<feature type="region of interest" description="Disordered" evidence="2">
    <location>
        <begin position="344"/>
        <end position="371"/>
    </location>
</feature>
<dbReference type="Gene3D" id="1.25.40.20">
    <property type="entry name" value="Ankyrin repeat-containing domain"/>
    <property type="match status" value="1"/>
</dbReference>
<dbReference type="InterPro" id="IPR036770">
    <property type="entry name" value="Ankyrin_rpt-contain_sf"/>
</dbReference>
<dbReference type="GO" id="GO:0043531">
    <property type="term" value="F:ADP binding"/>
    <property type="evidence" value="ECO:0007669"/>
    <property type="project" value="InterPro"/>
</dbReference>
<dbReference type="SUPFAM" id="SSF52540">
    <property type="entry name" value="P-loop containing nucleoside triphosphate hydrolases"/>
    <property type="match status" value="1"/>
</dbReference>
<feature type="compositionally biased region" description="Basic and acidic residues" evidence="2">
    <location>
        <begin position="344"/>
        <end position="354"/>
    </location>
</feature>
<reference evidence="5" key="1">
    <citation type="submission" date="2020-01" db="EMBL/GenBank/DDBJ databases">
        <authorList>
            <consortium name="DOE Joint Genome Institute"/>
            <person name="Haridas S."/>
            <person name="Albert R."/>
            <person name="Binder M."/>
            <person name="Bloem J."/>
            <person name="Labutti K."/>
            <person name="Salamov A."/>
            <person name="Andreopoulos B."/>
            <person name="Baker S.E."/>
            <person name="Barry K."/>
            <person name="Bills G."/>
            <person name="Bluhm B.H."/>
            <person name="Cannon C."/>
            <person name="Castanera R."/>
            <person name="Culley D.E."/>
            <person name="Daum C."/>
            <person name="Ezra D."/>
            <person name="Gonzalez J.B."/>
            <person name="Henrissat B."/>
            <person name="Kuo A."/>
            <person name="Liang C."/>
            <person name="Lipzen A."/>
            <person name="Lutzoni F."/>
            <person name="Magnuson J."/>
            <person name="Mondo S."/>
            <person name="Nolan M."/>
            <person name="Ohm R."/>
            <person name="Pangilinan J."/>
            <person name="Park H.-J."/>
            <person name="Ramirez L."/>
            <person name="Alfaro M."/>
            <person name="Sun H."/>
            <person name="Tritt A."/>
            <person name="Yoshinaga Y."/>
            <person name="Zwiers L.-H."/>
            <person name="Turgeon B.G."/>
            <person name="Goodwin S.B."/>
            <person name="Spatafora J.W."/>
            <person name="Crous P.W."/>
            <person name="Grigoriev I.V."/>
        </authorList>
    </citation>
    <scope>NUCLEOTIDE SEQUENCE</scope>
    <source>
        <strain evidence="5">CBS 342.82</strain>
    </source>
</reference>
<protein>
    <recommendedName>
        <fullName evidence="3">NB-ARC domain-containing protein</fullName>
    </recommendedName>
</protein>
<dbReference type="InterPro" id="IPR002110">
    <property type="entry name" value="Ankyrin_rpt"/>
</dbReference>
<dbReference type="SMART" id="SM00248">
    <property type="entry name" value="ANK"/>
    <property type="match status" value="2"/>
</dbReference>
<dbReference type="Pfam" id="PF13424">
    <property type="entry name" value="TPR_12"/>
    <property type="match status" value="2"/>
</dbReference>
<feature type="region of interest" description="Disordered" evidence="2">
    <location>
        <begin position="613"/>
        <end position="635"/>
    </location>
</feature>
<accession>A0A6J3LT15</accession>
<dbReference type="InterPro" id="IPR053137">
    <property type="entry name" value="NLR-like"/>
</dbReference>
<dbReference type="AlphaFoldDB" id="A0A6J3LT15"/>
<dbReference type="PROSITE" id="PS50297">
    <property type="entry name" value="ANK_REP_REGION"/>
    <property type="match status" value="1"/>
</dbReference>
<dbReference type="SUPFAM" id="SSF48452">
    <property type="entry name" value="TPR-like"/>
    <property type="match status" value="2"/>
</dbReference>